<dbReference type="PANTHER" id="PTHR33495">
    <property type="entry name" value="ANTI-SIGMA FACTOR ANTAGONIST TM_1081-RELATED-RELATED"/>
    <property type="match status" value="1"/>
</dbReference>
<evidence type="ECO:0000259" key="1">
    <source>
        <dbReference type="PROSITE" id="PS50801"/>
    </source>
</evidence>
<comment type="caution">
    <text evidence="2">The sequence shown here is derived from an EMBL/GenBank/DDBJ whole genome shotgun (WGS) entry which is preliminary data.</text>
</comment>
<dbReference type="Pfam" id="PF01740">
    <property type="entry name" value="STAS"/>
    <property type="match status" value="1"/>
</dbReference>
<dbReference type="PROSITE" id="PS50801">
    <property type="entry name" value="STAS"/>
    <property type="match status" value="1"/>
</dbReference>
<name>A0ABV8J1X8_9ACTN</name>
<dbReference type="Gene3D" id="3.30.750.24">
    <property type="entry name" value="STAS domain"/>
    <property type="match status" value="1"/>
</dbReference>
<dbReference type="RefSeq" id="WP_378071178.1">
    <property type="nucleotide sequence ID" value="NZ_JBHSBL010000024.1"/>
</dbReference>
<gene>
    <name evidence="2" type="ORF">ACFO0C_35650</name>
</gene>
<dbReference type="InterPro" id="IPR002645">
    <property type="entry name" value="STAS_dom"/>
</dbReference>
<protein>
    <submittedName>
        <fullName evidence="2">STAS domain-containing protein</fullName>
    </submittedName>
</protein>
<dbReference type="InterPro" id="IPR036513">
    <property type="entry name" value="STAS_dom_sf"/>
</dbReference>
<dbReference type="PANTHER" id="PTHR33495:SF2">
    <property type="entry name" value="ANTI-SIGMA FACTOR ANTAGONIST TM_1081-RELATED"/>
    <property type="match status" value="1"/>
</dbReference>
<feature type="domain" description="STAS" evidence="1">
    <location>
        <begin position="1"/>
        <end position="101"/>
    </location>
</feature>
<sequence length="101" mass="10789">MTARVVVLPADLDQALADRIRPVVTETIDAGRDLVIDMRAAGTIDSAGLGLLVRAHRSAKQRGATLSLVGPSRFVLTVLHTMRLDGVFTIRGEEEPEEAAA</sequence>
<organism evidence="2 3">
    <name type="scientific">Actinoplanes subglobosus</name>
    <dbReference type="NCBI Taxonomy" id="1547892"/>
    <lineage>
        <taxon>Bacteria</taxon>
        <taxon>Bacillati</taxon>
        <taxon>Actinomycetota</taxon>
        <taxon>Actinomycetes</taxon>
        <taxon>Micromonosporales</taxon>
        <taxon>Micromonosporaceae</taxon>
        <taxon>Actinoplanes</taxon>
    </lineage>
</organism>
<accession>A0ABV8J1X8</accession>
<evidence type="ECO:0000313" key="2">
    <source>
        <dbReference type="EMBL" id="MFC4070294.1"/>
    </source>
</evidence>
<keyword evidence="3" id="KW-1185">Reference proteome</keyword>
<reference evidence="3" key="1">
    <citation type="journal article" date="2019" name="Int. J. Syst. Evol. Microbiol.">
        <title>The Global Catalogue of Microorganisms (GCM) 10K type strain sequencing project: providing services to taxonomists for standard genome sequencing and annotation.</title>
        <authorList>
            <consortium name="The Broad Institute Genomics Platform"/>
            <consortium name="The Broad Institute Genome Sequencing Center for Infectious Disease"/>
            <person name="Wu L."/>
            <person name="Ma J."/>
        </authorList>
    </citation>
    <scope>NUCLEOTIDE SEQUENCE [LARGE SCALE GENOMIC DNA]</scope>
    <source>
        <strain evidence="3">TBRC 5832</strain>
    </source>
</reference>
<proteinExistence type="predicted"/>
<dbReference type="SUPFAM" id="SSF52091">
    <property type="entry name" value="SpoIIaa-like"/>
    <property type="match status" value="1"/>
</dbReference>
<dbReference type="EMBL" id="JBHSBL010000024">
    <property type="protein sequence ID" value="MFC4070294.1"/>
    <property type="molecule type" value="Genomic_DNA"/>
</dbReference>
<evidence type="ECO:0000313" key="3">
    <source>
        <dbReference type="Proteomes" id="UP001595867"/>
    </source>
</evidence>
<dbReference type="Proteomes" id="UP001595867">
    <property type="component" value="Unassembled WGS sequence"/>
</dbReference>
<dbReference type="CDD" id="cd07043">
    <property type="entry name" value="STAS_anti-anti-sigma_factors"/>
    <property type="match status" value="1"/>
</dbReference>